<dbReference type="GO" id="GO:0005829">
    <property type="term" value="C:cytosol"/>
    <property type="evidence" value="ECO:0007669"/>
    <property type="project" value="TreeGrafter"/>
</dbReference>
<comment type="caution">
    <text evidence="5">The sequence shown here is derived from an EMBL/GenBank/DDBJ whole genome shotgun (WGS) entry which is preliminary data.</text>
</comment>
<dbReference type="InterPro" id="IPR000873">
    <property type="entry name" value="AMP-dep_synth/lig_dom"/>
</dbReference>
<dbReference type="SUPFAM" id="SSF47336">
    <property type="entry name" value="ACP-like"/>
    <property type="match status" value="1"/>
</dbReference>
<dbReference type="InterPro" id="IPR009081">
    <property type="entry name" value="PP-bd_ACP"/>
</dbReference>
<dbReference type="GO" id="GO:0044550">
    <property type="term" value="P:secondary metabolite biosynthetic process"/>
    <property type="evidence" value="ECO:0007669"/>
    <property type="project" value="TreeGrafter"/>
</dbReference>
<accession>A0A3B0BH26</accession>
<dbReference type="Gene3D" id="1.10.1200.10">
    <property type="entry name" value="ACP-like"/>
    <property type="match status" value="1"/>
</dbReference>
<dbReference type="GO" id="GO:0043041">
    <property type="term" value="P:amino acid activation for nonribosomal peptide biosynthetic process"/>
    <property type="evidence" value="ECO:0007669"/>
    <property type="project" value="TreeGrafter"/>
</dbReference>
<proteinExistence type="predicted"/>
<dbReference type="GO" id="GO:0031177">
    <property type="term" value="F:phosphopantetheine binding"/>
    <property type="evidence" value="ECO:0007669"/>
    <property type="project" value="TreeGrafter"/>
</dbReference>
<evidence type="ECO:0000259" key="4">
    <source>
        <dbReference type="PROSITE" id="PS50075"/>
    </source>
</evidence>
<evidence type="ECO:0000256" key="1">
    <source>
        <dbReference type="ARBA" id="ARBA00022450"/>
    </source>
</evidence>
<dbReference type="InterPro" id="IPR010071">
    <property type="entry name" value="AA_adenyl_dom"/>
</dbReference>
<dbReference type="PROSITE" id="PS00012">
    <property type="entry name" value="PHOSPHOPANTETHEINE"/>
    <property type="match status" value="1"/>
</dbReference>
<dbReference type="Pfam" id="PF00501">
    <property type="entry name" value="AMP-binding"/>
    <property type="match status" value="1"/>
</dbReference>
<dbReference type="PROSITE" id="PS00455">
    <property type="entry name" value="AMP_BINDING"/>
    <property type="match status" value="1"/>
</dbReference>
<dbReference type="PANTHER" id="PTHR45527:SF1">
    <property type="entry name" value="FATTY ACID SYNTHASE"/>
    <property type="match status" value="1"/>
</dbReference>
<dbReference type="EMBL" id="RBAM01000006">
    <property type="protein sequence ID" value="RKN71619.1"/>
    <property type="molecule type" value="Genomic_DNA"/>
</dbReference>
<dbReference type="NCBIfam" id="TIGR01733">
    <property type="entry name" value="AA-adenyl-dom"/>
    <property type="match status" value="1"/>
</dbReference>
<dbReference type="Gene3D" id="3.40.50.12780">
    <property type="entry name" value="N-terminal domain of ligase-like"/>
    <property type="match status" value="1"/>
</dbReference>
<dbReference type="Pfam" id="PF00550">
    <property type="entry name" value="PP-binding"/>
    <property type="match status" value="1"/>
</dbReference>
<organism evidence="5 6">
    <name type="scientific">Streptomyces klenkii</name>
    <dbReference type="NCBI Taxonomy" id="1420899"/>
    <lineage>
        <taxon>Bacteria</taxon>
        <taxon>Bacillati</taxon>
        <taxon>Actinomycetota</taxon>
        <taxon>Actinomycetes</taxon>
        <taxon>Kitasatosporales</taxon>
        <taxon>Streptomycetaceae</taxon>
        <taxon>Streptomyces</taxon>
    </lineage>
</organism>
<dbReference type="PANTHER" id="PTHR45527">
    <property type="entry name" value="NONRIBOSOMAL PEPTIDE SYNTHETASE"/>
    <property type="match status" value="1"/>
</dbReference>
<dbReference type="OrthoDB" id="2472181at2"/>
<evidence type="ECO:0000256" key="2">
    <source>
        <dbReference type="ARBA" id="ARBA00022553"/>
    </source>
</evidence>
<dbReference type="Gene3D" id="3.30.300.30">
    <property type="match status" value="1"/>
</dbReference>
<dbReference type="SUPFAM" id="SSF56801">
    <property type="entry name" value="Acetyl-CoA synthetase-like"/>
    <property type="match status" value="1"/>
</dbReference>
<dbReference type="InterPro" id="IPR045851">
    <property type="entry name" value="AMP-bd_C_sf"/>
</dbReference>
<dbReference type="Proteomes" id="UP000270343">
    <property type="component" value="Unassembled WGS sequence"/>
</dbReference>
<dbReference type="AlphaFoldDB" id="A0A3B0BH26"/>
<keyword evidence="6" id="KW-1185">Reference proteome</keyword>
<dbReference type="Pfam" id="PF13193">
    <property type="entry name" value="AMP-binding_C"/>
    <property type="match status" value="1"/>
</dbReference>
<sequence length="886" mass="92816">MQARLTRATGCRPALKNLRLWAEPVGLPSGDPVALRRRAAESRRALAPGGPGLRAVLLTYDDGPADLVLVAHRAVLGREGLARLASALTAADAAPPAVGEPPAACEAPTATRRLPAWGLGDPERTGAHAAVALNVQARASDEDLLAAVPLVLARYEEGERPGTGVVREEEEECGGPPDFPDGERPSVGTVLTRARPGQVYEPCAAPLFPLTLWWERGEDGTVRGECRFDEDAMASEIAVRFALQVVRTAERLGNRSPGACGTDGAATVAEAAGMTAEEATEVLAAGAAPPPAGHTPVTVHAAFEAVAAAQPEAVAYSGPDGTLGYAELDRRAEHRARALRRLGAGPGTLIGVCLERGADPVTVMLAVLKSGAAYVPMDVRHPRERLRNTAEDAGVTVVVTGAAGFPAPAGTRVTSPEELDRMGDDCHADDGTGSGLRAAPEDPAYVIFTSGSTGRPKGVVVPHRNVSALLAATRHDMRLGPGDVWTWFHSGAFDFSVWEIWGCLLTGGRLVAVPYWASREAGEFRALLAAERVTVLSQTPSAFAQLIEADRGAAGDLAVRLVVLGGEPLDVRVLKGWFDRHPPAHCRVVNMFGITETTVHVTSRTVTAGEMVRRSRSVGTALPGWSVSVRDAEGRPVPFGAAGEIWVGGTGVALHYLGRPDLTAERFVEDPFGGGRMYRSGDRGRLRPDGGLDHLGRMDNQVQLRGFRIELDEIRAGLLEHPAVRAAGVVMAAGPDGDPAGARLDAYVVLGAPASPGGIRGSLGRTLPDYMVPSTVTVVEELPLTVNGKVDTARLPPPALGSADDGTAEAAAPGGEGPVHVILDIWRRVLGTAVTADDDFFELGGNSLLAVRISAAMRDAGLPSVGLREFYLNPTVRGLEAAMTAR</sequence>
<dbReference type="InterPro" id="IPR006162">
    <property type="entry name" value="Ppantetheine_attach_site"/>
</dbReference>
<evidence type="ECO:0000313" key="6">
    <source>
        <dbReference type="Proteomes" id="UP000270343"/>
    </source>
</evidence>
<evidence type="ECO:0000256" key="3">
    <source>
        <dbReference type="SAM" id="MobiDB-lite"/>
    </source>
</evidence>
<name>A0A3B0BH26_9ACTN</name>
<feature type="region of interest" description="Disordered" evidence="3">
    <location>
        <begin position="161"/>
        <end position="185"/>
    </location>
</feature>
<dbReference type="InterPro" id="IPR020845">
    <property type="entry name" value="AMP-binding_CS"/>
</dbReference>
<feature type="domain" description="Carrier" evidence="4">
    <location>
        <begin position="813"/>
        <end position="886"/>
    </location>
</feature>
<keyword evidence="1" id="KW-0596">Phosphopantetheine</keyword>
<reference evidence="5 6" key="1">
    <citation type="journal article" date="2015" name="Antonie Van Leeuwenhoek">
        <title>Streptomyces klenkii sp. nov., isolated from deep marine sediment.</title>
        <authorList>
            <person name="Veyisoglu A."/>
            <person name="Sahin N."/>
        </authorList>
    </citation>
    <scope>NUCLEOTIDE SEQUENCE [LARGE SCALE GENOMIC DNA]</scope>
    <source>
        <strain evidence="5 6">KCTC 29202</strain>
    </source>
</reference>
<protein>
    <submittedName>
        <fullName evidence="5">Amino acid adenylation domain-containing protein</fullName>
    </submittedName>
</protein>
<gene>
    <name evidence="5" type="ORF">D7231_16585</name>
</gene>
<evidence type="ECO:0000313" key="5">
    <source>
        <dbReference type="EMBL" id="RKN71619.1"/>
    </source>
</evidence>
<dbReference type="InterPro" id="IPR025110">
    <property type="entry name" value="AMP-bd_C"/>
</dbReference>
<dbReference type="PROSITE" id="PS50075">
    <property type="entry name" value="CARRIER"/>
    <property type="match status" value="1"/>
</dbReference>
<dbReference type="FunFam" id="3.40.50.12780:FF:000012">
    <property type="entry name" value="Non-ribosomal peptide synthetase"/>
    <property type="match status" value="1"/>
</dbReference>
<keyword evidence="2" id="KW-0597">Phosphoprotein</keyword>
<dbReference type="InterPro" id="IPR042099">
    <property type="entry name" value="ANL_N_sf"/>
</dbReference>
<dbReference type="InterPro" id="IPR036736">
    <property type="entry name" value="ACP-like_sf"/>
</dbReference>